<feature type="binding site" evidence="10">
    <location>
        <begin position="28"/>
        <end position="35"/>
    </location>
    <ligand>
        <name>ATP</name>
        <dbReference type="ChEBI" id="CHEBI:30616"/>
    </ligand>
</feature>
<name>A0ABW5XJT3_9MICO</name>
<dbReference type="PANTHER" id="PTHR10344">
    <property type="entry name" value="THYMIDYLATE KINASE"/>
    <property type="match status" value="1"/>
</dbReference>
<evidence type="ECO:0000256" key="8">
    <source>
        <dbReference type="ARBA" id="ARBA00022840"/>
    </source>
</evidence>
<keyword evidence="13" id="KW-1185">Reference proteome</keyword>
<comment type="caution">
    <text evidence="12">The sequence shown here is derived from an EMBL/GenBank/DDBJ whole genome shotgun (WGS) entry which is preliminary data.</text>
</comment>
<evidence type="ECO:0000256" key="5">
    <source>
        <dbReference type="ARBA" id="ARBA00022727"/>
    </source>
</evidence>
<dbReference type="InterPro" id="IPR018095">
    <property type="entry name" value="Thymidylate_kin_CS"/>
</dbReference>
<evidence type="ECO:0000259" key="11">
    <source>
        <dbReference type="Pfam" id="PF02223"/>
    </source>
</evidence>
<comment type="similarity">
    <text evidence="1 10">Belongs to the thymidylate kinase family.</text>
</comment>
<protein>
    <recommendedName>
        <fullName evidence="3 10">Thymidylate kinase</fullName>
        <ecNumber evidence="2 10">2.7.4.9</ecNumber>
    </recommendedName>
    <alternativeName>
        <fullName evidence="10">dTMP kinase</fullName>
    </alternativeName>
</protein>
<dbReference type="PANTHER" id="PTHR10344:SF4">
    <property type="entry name" value="UMP-CMP KINASE 2, MITOCHONDRIAL"/>
    <property type="match status" value="1"/>
</dbReference>
<evidence type="ECO:0000256" key="3">
    <source>
        <dbReference type="ARBA" id="ARBA00017144"/>
    </source>
</evidence>
<keyword evidence="6 10" id="KW-0547">Nucleotide-binding</keyword>
<evidence type="ECO:0000313" key="13">
    <source>
        <dbReference type="Proteomes" id="UP001597391"/>
    </source>
</evidence>
<keyword evidence="5 10" id="KW-0545">Nucleotide biosynthesis</keyword>
<comment type="catalytic activity">
    <reaction evidence="9 10">
        <text>dTMP + ATP = dTDP + ADP</text>
        <dbReference type="Rhea" id="RHEA:13517"/>
        <dbReference type="ChEBI" id="CHEBI:30616"/>
        <dbReference type="ChEBI" id="CHEBI:58369"/>
        <dbReference type="ChEBI" id="CHEBI:63528"/>
        <dbReference type="ChEBI" id="CHEBI:456216"/>
        <dbReference type="EC" id="2.7.4.9"/>
    </reaction>
</comment>
<dbReference type="EC" id="2.7.4.9" evidence="2 10"/>
<evidence type="ECO:0000256" key="1">
    <source>
        <dbReference type="ARBA" id="ARBA00009776"/>
    </source>
</evidence>
<evidence type="ECO:0000256" key="2">
    <source>
        <dbReference type="ARBA" id="ARBA00012980"/>
    </source>
</evidence>
<dbReference type="HAMAP" id="MF_00165">
    <property type="entry name" value="Thymidylate_kinase"/>
    <property type="match status" value="1"/>
</dbReference>
<dbReference type="Pfam" id="PF02223">
    <property type="entry name" value="Thymidylate_kin"/>
    <property type="match status" value="1"/>
</dbReference>
<keyword evidence="7 10" id="KW-0418">Kinase</keyword>
<dbReference type="EMBL" id="JBHUOP010000006">
    <property type="protein sequence ID" value="MFD2841540.1"/>
    <property type="molecule type" value="Genomic_DNA"/>
</dbReference>
<evidence type="ECO:0000256" key="9">
    <source>
        <dbReference type="ARBA" id="ARBA00048743"/>
    </source>
</evidence>
<dbReference type="NCBIfam" id="TIGR00041">
    <property type="entry name" value="DTMP_kinase"/>
    <property type="match status" value="1"/>
</dbReference>
<evidence type="ECO:0000256" key="6">
    <source>
        <dbReference type="ARBA" id="ARBA00022741"/>
    </source>
</evidence>
<dbReference type="RefSeq" id="WP_377467635.1">
    <property type="nucleotide sequence ID" value="NZ_JBHUOP010000006.1"/>
</dbReference>
<keyword evidence="4 10" id="KW-0808">Transferase</keyword>
<evidence type="ECO:0000256" key="4">
    <source>
        <dbReference type="ARBA" id="ARBA00022679"/>
    </source>
</evidence>
<organism evidence="12 13">
    <name type="scientific">Populibacterium corticicola</name>
    <dbReference type="NCBI Taxonomy" id="1812826"/>
    <lineage>
        <taxon>Bacteria</taxon>
        <taxon>Bacillati</taxon>
        <taxon>Actinomycetota</taxon>
        <taxon>Actinomycetes</taxon>
        <taxon>Micrococcales</taxon>
        <taxon>Jonesiaceae</taxon>
        <taxon>Populibacterium</taxon>
    </lineage>
</organism>
<comment type="function">
    <text evidence="10">Phosphorylation of dTMP to form dTDP in both de novo and salvage pathways of dTTP synthesis.</text>
</comment>
<evidence type="ECO:0000256" key="7">
    <source>
        <dbReference type="ARBA" id="ARBA00022777"/>
    </source>
</evidence>
<gene>
    <name evidence="10 12" type="primary">tmk</name>
    <name evidence="12" type="ORF">ACFSYH_13320</name>
</gene>
<proteinExistence type="inferred from homology"/>
<dbReference type="GO" id="GO:0004798">
    <property type="term" value="F:dTMP kinase activity"/>
    <property type="evidence" value="ECO:0007669"/>
    <property type="project" value="UniProtKB-EC"/>
</dbReference>
<reference evidence="13" key="1">
    <citation type="journal article" date="2019" name="Int. J. Syst. Evol. Microbiol.">
        <title>The Global Catalogue of Microorganisms (GCM) 10K type strain sequencing project: providing services to taxonomists for standard genome sequencing and annotation.</title>
        <authorList>
            <consortium name="The Broad Institute Genomics Platform"/>
            <consortium name="The Broad Institute Genome Sequencing Center for Infectious Disease"/>
            <person name="Wu L."/>
            <person name="Ma J."/>
        </authorList>
    </citation>
    <scope>NUCLEOTIDE SEQUENCE [LARGE SCALE GENOMIC DNA]</scope>
    <source>
        <strain evidence="13">KCTC 33576</strain>
    </source>
</reference>
<evidence type="ECO:0000256" key="10">
    <source>
        <dbReference type="HAMAP-Rule" id="MF_00165"/>
    </source>
</evidence>
<feature type="domain" description="Thymidylate kinase-like" evidence="11">
    <location>
        <begin position="26"/>
        <end position="211"/>
    </location>
</feature>
<dbReference type="InterPro" id="IPR018094">
    <property type="entry name" value="Thymidylate_kinase"/>
</dbReference>
<dbReference type="SUPFAM" id="SSF52540">
    <property type="entry name" value="P-loop containing nucleoside triphosphate hydrolases"/>
    <property type="match status" value="1"/>
</dbReference>
<dbReference type="InterPro" id="IPR039430">
    <property type="entry name" value="Thymidylate_kin-like_dom"/>
</dbReference>
<accession>A0ABW5XJT3</accession>
<sequence length="242" mass="26232">MTDSATFDAAITVPVHTSTNGIFVSFEGGDGCGKTTQSTLLGEWLAQALGTEVNLTREPGGTPLGREIRQLLLHGDDMGSRAEALLYAADRSHHIDTVVRPALDRGEVVVTDRYIDSSVAYQGGGRELTPTQVRGLSLWATEGLMPHLTVLLDISPEAGAARFTDAPDRLERSGDEFHRRTRQTYLDMAADEPARWIVVDAHGTIEDIAREVRTRATQCLSALFPQHAQALNSALEAEGSRP</sequence>
<dbReference type="PROSITE" id="PS01331">
    <property type="entry name" value="THYMIDYLATE_KINASE"/>
    <property type="match status" value="1"/>
</dbReference>
<dbReference type="InterPro" id="IPR027417">
    <property type="entry name" value="P-loop_NTPase"/>
</dbReference>
<evidence type="ECO:0000313" key="12">
    <source>
        <dbReference type="EMBL" id="MFD2841540.1"/>
    </source>
</evidence>
<dbReference type="Proteomes" id="UP001597391">
    <property type="component" value="Unassembled WGS sequence"/>
</dbReference>
<dbReference type="Gene3D" id="3.40.50.300">
    <property type="entry name" value="P-loop containing nucleotide triphosphate hydrolases"/>
    <property type="match status" value="1"/>
</dbReference>
<dbReference type="CDD" id="cd01672">
    <property type="entry name" value="TMPK"/>
    <property type="match status" value="1"/>
</dbReference>
<keyword evidence="8 10" id="KW-0067">ATP-binding</keyword>